<gene>
    <name evidence="2" type="ORF">OS493_007968</name>
</gene>
<protein>
    <submittedName>
        <fullName evidence="2">Uncharacterized protein</fullName>
    </submittedName>
</protein>
<dbReference type="EMBL" id="MU827780">
    <property type="protein sequence ID" value="KAJ7337811.1"/>
    <property type="molecule type" value="Genomic_DNA"/>
</dbReference>
<feature type="compositionally biased region" description="Basic and acidic residues" evidence="1">
    <location>
        <begin position="60"/>
        <end position="77"/>
    </location>
</feature>
<feature type="region of interest" description="Disordered" evidence="1">
    <location>
        <begin position="26"/>
        <end position="122"/>
    </location>
</feature>
<proteinExistence type="predicted"/>
<sequence>MASKFTPQGTNRNEKSRILLPCISEDELLDRSAPSSQGSMPKSSSKRRLNSEPSVPNTYEVKDSSVKSEDATDDSGKGKVPSNHKKVTRRGSVPVGVSKEKDSTQCSTKTTRGSKNTKQQVKLNAPSPDVIDLSDEDVVHGLMIRLYETLRVSDSNNDNSSLTKQNDGKVVGSCIQSKPTDNAMKLFRHHTTRFPQVSKTTEVFYSKPASWKSLMTSRQLQSSKRTKHFLAFQERSTKADQPVKEKMLQKNDSYLTWPFKSNCAHAGRSTSVVRTTRGLSVPFIVTNGSAFVSSEMFKTSFELRKSVSFVE</sequence>
<dbReference type="AlphaFoldDB" id="A0A9W9YF44"/>
<comment type="caution">
    <text evidence="2">The sequence shown here is derived from an EMBL/GenBank/DDBJ whole genome shotgun (WGS) entry which is preliminary data.</text>
</comment>
<evidence type="ECO:0000256" key="1">
    <source>
        <dbReference type="SAM" id="MobiDB-lite"/>
    </source>
</evidence>
<feature type="compositionally biased region" description="Polar residues" evidence="1">
    <location>
        <begin position="104"/>
        <end position="122"/>
    </location>
</feature>
<reference evidence="2" key="1">
    <citation type="submission" date="2023-01" db="EMBL/GenBank/DDBJ databases">
        <title>Genome assembly of the deep-sea coral Lophelia pertusa.</title>
        <authorList>
            <person name="Herrera S."/>
            <person name="Cordes E."/>
        </authorList>
    </citation>
    <scope>NUCLEOTIDE SEQUENCE</scope>
    <source>
        <strain evidence="2">USNM1676648</strain>
        <tissue evidence="2">Polyp</tissue>
    </source>
</reference>
<dbReference type="Proteomes" id="UP001163046">
    <property type="component" value="Unassembled WGS sequence"/>
</dbReference>
<evidence type="ECO:0000313" key="3">
    <source>
        <dbReference type="Proteomes" id="UP001163046"/>
    </source>
</evidence>
<organism evidence="2 3">
    <name type="scientific">Desmophyllum pertusum</name>
    <dbReference type="NCBI Taxonomy" id="174260"/>
    <lineage>
        <taxon>Eukaryota</taxon>
        <taxon>Metazoa</taxon>
        <taxon>Cnidaria</taxon>
        <taxon>Anthozoa</taxon>
        <taxon>Hexacorallia</taxon>
        <taxon>Scleractinia</taxon>
        <taxon>Caryophylliina</taxon>
        <taxon>Caryophylliidae</taxon>
        <taxon>Desmophyllum</taxon>
    </lineage>
</organism>
<accession>A0A9W9YF44</accession>
<keyword evidence="3" id="KW-1185">Reference proteome</keyword>
<feature type="compositionally biased region" description="Low complexity" evidence="1">
    <location>
        <begin position="32"/>
        <end position="43"/>
    </location>
</feature>
<name>A0A9W9YF44_9CNID</name>
<dbReference type="OrthoDB" id="10631119at2759"/>
<evidence type="ECO:0000313" key="2">
    <source>
        <dbReference type="EMBL" id="KAJ7337811.1"/>
    </source>
</evidence>